<protein>
    <recommendedName>
        <fullName evidence="9">Iron-sulfur cluster carrier protein</fullName>
    </recommendedName>
</protein>
<dbReference type="SUPFAM" id="SSF52540">
    <property type="entry name" value="P-loop containing nucleoside triphosphate hydrolases"/>
    <property type="match status" value="1"/>
</dbReference>
<dbReference type="Proteomes" id="UP000245887">
    <property type="component" value="Unassembled WGS sequence"/>
</dbReference>
<accession>A0A2U1CTD0</accession>
<evidence type="ECO:0000313" key="11">
    <source>
        <dbReference type="EMBL" id="PVY69639.1"/>
    </source>
</evidence>
<feature type="domain" description="MIP18 family-like" evidence="10">
    <location>
        <begin position="6"/>
        <end position="76"/>
    </location>
</feature>
<dbReference type="Gene3D" id="3.40.50.300">
    <property type="entry name" value="P-loop containing nucleotide triphosphate hydrolases"/>
    <property type="match status" value="1"/>
</dbReference>
<dbReference type="NCBIfam" id="NF008669">
    <property type="entry name" value="PRK11670.1"/>
    <property type="match status" value="1"/>
</dbReference>
<organism evidence="11 12">
    <name type="scientific">Tamilnaduibacter salinus</name>
    <dbReference type="NCBI Taxonomy" id="1484056"/>
    <lineage>
        <taxon>Bacteria</taxon>
        <taxon>Pseudomonadati</taxon>
        <taxon>Pseudomonadota</taxon>
        <taxon>Gammaproteobacteria</taxon>
        <taxon>Pseudomonadales</taxon>
        <taxon>Marinobacteraceae</taxon>
        <taxon>Tamilnaduibacter</taxon>
    </lineage>
</organism>
<evidence type="ECO:0000256" key="7">
    <source>
        <dbReference type="ARBA" id="ARBA00023014"/>
    </source>
</evidence>
<keyword evidence="7 9" id="KW-0411">Iron-sulfur</keyword>
<keyword evidence="6 9" id="KW-0408">Iron</keyword>
<dbReference type="Gene3D" id="3.30.300.130">
    <property type="entry name" value="Fe-S cluster assembly (FSCA)"/>
    <property type="match status" value="1"/>
</dbReference>
<keyword evidence="4 9" id="KW-0547">Nucleotide-binding</keyword>
<name>A0A2U1CTD0_9GAMM</name>
<evidence type="ECO:0000256" key="8">
    <source>
        <dbReference type="ARBA" id="ARBA00024036"/>
    </source>
</evidence>
<evidence type="ECO:0000256" key="2">
    <source>
        <dbReference type="ARBA" id="ARBA00008205"/>
    </source>
</evidence>
<dbReference type="OrthoDB" id="9809679at2"/>
<dbReference type="GO" id="GO:0005524">
    <property type="term" value="F:ATP binding"/>
    <property type="evidence" value="ECO:0007669"/>
    <property type="project" value="UniProtKB-UniRule"/>
</dbReference>
<comment type="function">
    <text evidence="9">Binds and transfers iron-sulfur (Fe-S) clusters to target apoproteins. Can hydrolyze ATP.</text>
</comment>
<dbReference type="GO" id="GO:0051539">
    <property type="term" value="F:4 iron, 4 sulfur cluster binding"/>
    <property type="evidence" value="ECO:0007669"/>
    <property type="project" value="TreeGrafter"/>
</dbReference>
<keyword evidence="9" id="KW-0378">Hydrolase</keyword>
<dbReference type="InterPro" id="IPR033756">
    <property type="entry name" value="YlxH/NBP35"/>
</dbReference>
<dbReference type="InterPro" id="IPR027417">
    <property type="entry name" value="P-loop_NTPase"/>
</dbReference>
<dbReference type="GO" id="GO:0016887">
    <property type="term" value="F:ATP hydrolysis activity"/>
    <property type="evidence" value="ECO:0007669"/>
    <property type="project" value="UniProtKB-UniRule"/>
</dbReference>
<dbReference type="PANTHER" id="PTHR42961:SF2">
    <property type="entry name" value="IRON-SULFUR PROTEIN NUBPL"/>
    <property type="match status" value="1"/>
</dbReference>
<dbReference type="HAMAP" id="MF_02040">
    <property type="entry name" value="Mrp_NBP35"/>
    <property type="match status" value="1"/>
</dbReference>
<dbReference type="GO" id="GO:0005829">
    <property type="term" value="C:cytosol"/>
    <property type="evidence" value="ECO:0007669"/>
    <property type="project" value="TreeGrafter"/>
</dbReference>
<dbReference type="PROSITE" id="PS01215">
    <property type="entry name" value="MRP"/>
    <property type="match status" value="1"/>
</dbReference>
<feature type="binding site" evidence="9">
    <location>
        <begin position="107"/>
        <end position="114"/>
    </location>
    <ligand>
        <name>ATP</name>
        <dbReference type="ChEBI" id="CHEBI:30616"/>
    </ligand>
</feature>
<dbReference type="InterPro" id="IPR002744">
    <property type="entry name" value="MIP18-like"/>
</dbReference>
<evidence type="ECO:0000256" key="3">
    <source>
        <dbReference type="ARBA" id="ARBA00022723"/>
    </source>
</evidence>
<dbReference type="Pfam" id="PF01883">
    <property type="entry name" value="FeS_assembly_P"/>
    <property type="match status" value="1"/>
</dbReference>
<reference evidence="11 12" key="1">
    <citation type="submission" date="2018-04" db="EMBL/GenBank/DDBJ databases">
        <title>Genomic Encyclopedia of Type Strains, Phase IV (KMG-IV): sequencing the most valuable type-strain genomes for metagenomic binning, comparative biology and taxonomic classification.</title>
        <authorList>
            <person name="Goeker M."/>
        </authorList>
    </citation>
    <scope>NUCLEOTIDE SEQUENCE [LARGE SCALE GENOMIC DNA]</scope>
    <source>
        <strain evidence="11 12">DSM 28688</strain>
    </source>
</reference>
<comment type="caution">
    <text evidence="11">The sequence shown here is derived from an EMBL/GenBank/DDBJ whole genome shotgun (WGS) entry which is preliminary data.</text>
</comment>
<proteinExistence type="inferred from homology"/>
<evidence type="ECO:0000256" key="6">
    <source>
        <dbReference type="ARBA" id="ARBA00023004"/>
    </source>
</evidence>
<dbReference type="SUPFAM" id="SSF117916">
    <property type="entry name" value="Fe-S cluster assembly (FSCA) domain-like"/>
    <property type="match status" value="1"/>
</dbReference>
<dbReference type="GO" id="GO:0016226">
    <property type="term" value="P:iron-sulfur cluster assembly"/>
    <property type="evidence" value="ECO:0007669"/>
    <property type="project" value="InterPro"/>
</dbReference>
<dbReference type="InterPro" id="IPR034904">
    <property type="entry name" value="FSCA_dom_sf"/>
</dbReference>
<evidence type="ECO:0000256" key="9">
    <source>
        <dbReference type="HAMAP-Rule" id="MF_02040"/>
    </source>
</evidence>
<dbReference type="InterPro" id="IPR019591">
    <property type="entry name" value="Mrp/NBP35_ATP-bd"/>
</dbReference>
<evidence type="ECO:0000313" key="12">
    <source>
        <dbReference type="Proteomes" id="UP000245887"/>
    </source>
</evidence>
<dbReference type="RefSeq" id="WP_116919909.1">
    <property type="nucleotide sequence ID" value="NZ_QEKQ01000012.1"/>
</dbReference>
<comment type="subunit">
    <text evidence="9">Homodimer.</text>
</comment>
<gene>
    <name evidence="11" type="ORF">C8D92_11241</name>
</gene>
<dbReference type="CDD" id="cd02037">
    <property type="entry name" value="Mrp_NBP35"/>
    <property type="match status" value="1"/>
</dbReference>
<keyword evidence="3 9" id="KW-0479">Metal-binding</keyword>
<dbReference type="InterPro" id="IPR000808">
    <property type="entry name" value="Mrp-like_CS"/>
</dbReference>
<dbReference type="FunFam" id="3.40.50.300:FF:000418">
    <property type="entry name" value="Iron-sulfur cluster carrier protein"/>
    <property type="match status" value="1"/>
</dbReference>
<dbReference type="Pfam" id="PF10609">
    <property type="entry name" value="ParA"/>
    <property type="match status" value="1"/>
</dbReference>
<comment type="similarity">
    <text evidence="8 9">Belongs to the Mrp/NBP35 ATP-binding proteins family.</text>
</comment>
<dbReference type="EMBL" id="QEKQ01000012">
    <property type="protein sequence ID" value="PVY69639.1"/>
    <property type="molecule type" value="Genomic_DNA"/>
</dbReference>
<sequence length="362" mass="38919">MTAIARDAVETAIRHYQDPYLGKDLFALDAVRDLTIDGDRVHLSVQLPYPSSGIHGALRQLVSNAIESVPGVGSVAIDVDQVIRTYQPQKDLQSIPGVRNIIAVASGKGGVGKSTTAVNLALALKSEGCRVGILDADIYGPSVGMMLGIPDGQRPETQENKWFVPVPAHGIESMSMAYVVTEKTPMVWRGPMVSGALTQLLNQTLWNDLDFLIVDMPPGTGDIQLTLAQKVPVTGAVMVTTPQDIALMDCQKGIEMFRKVDIPVLGIVENMSTHICSHCGHHEPLFGEGGGQRAADDYETELLGQLPLHLTIREQTDGGNPSVVAEPDSEVARTYGDIARRMGARLSQRERNLTAPISVSKG</sequence>
<dbReference type="PANTHER" id="PTHR42961">
    <property type="entry name" value="IRON-SULFUR PROTEIN NUBPL"/>
    <property type="match status" value="1"/>
</dbReference>
<keyword evidence="5 9" id="KW-0067">ATP-binding</keyword>
<evidence type="ECO:0000259" key="10">
    <source>
        <dbReference type="Pfam" id="PF01883"/>
    </source>
</evidence>
<dbReference type="GO" id="GO:0140663">
    <property type="term" value="F:ATP-dependent FeS chaperone activity"/>
    <property type="evidence" value="ECO:0007669"/>
    <property type="project" value="InterPro"/>
</dbReference>
<comment type="similarity">
    <text evidence="2">In the C-terminal section; belongs to the Mrp/NBP35 ATP-binding proteins family.</text>
</comment>
<evidence type="ECO:0000256" key="5">
    <source>
        <dbReference type="ARBA" id="ARBA00022840"/>
    </source>
</evidence>
<evidence type="ECO:0000256" key="1">
    <source>
        <dbReference type="ARBA" id="ARBA00007352"/>
    </source>
</evidence>
<dbReference type="GO" id="GO:0046872">
    <property type="term" value="F:metal ion binding"/>
    <property type="evidence" value="ECO:0007669"/>
    <property type="project" value="UniProtKB-KW"/>
</dbReference>
<evidence type="ECO:0000256" key="4">
    <source>
        <dbReference type="ARBA" id="ARBA00022741"/>
    </source>
</evidence>
<dbReference type="AlphaFoldDB" id="A0A2U1CTD0"/>
<comment type="similarity">
    <text evidence="1">In the N-terminal section; belongs to the MIP18 family.</text>
</comment>
<dbReference type="InterPro" id="IPR044304">
    <property type="entry name" value="NUBPL-like"/>
</dbReference>